<feature type="signal peptide" evidence="1">
    <location>
        <begin position="1"/>
        <end position="22"/>
    </location>
</feature>
<dbReference type="Pfam" id="PF00085">
    <property type="entry name" value="Thioredoxin"/>
    <property type="match status" value="1"/>
</dbReference>
<dbReference type="RefSeq" id="WP_099591301.1">
    <property type="nucleotide sequence ID" value="NZ_MDGM01000003.1"/>
</dbReference>
<dbReference type="AlphaFoldDB" id="A0A2G5KAD4"/>
<dbReference type="InterPro" id="IPR036249">
    <property type="entry name" value="Thioredoxin-like_sf"/>
</dbReference>
<dbReference type="Gene3D" id="3.40.30.10">
    <property type="entry name" value="Glutaredoxin"/>
    <property type="match status" value="1"/>
</dbReference>
<name>A0A2G5KAD4_9RHOB</name>
<dbReference type="EMBL" id="MDGM01000003">
    <property type="protein sequence ID" value="PIB26477.1"/>
    <property type="molecule type" value="Genomic_DNA"/>
</dbReference>
<protein>
    <submittedName>
        <fullName evidence="3">Thiol reductase thioredoxin</fullName>
    </submittedName>
</protein>
<sequence length="137" mass="15096">MNRRHFLVTTAAVTALPLAGFASEFIAYQDGLIKQALADGKTVFVDYATDWCSTCAAQERMIERIRSENPEYDKHIMFVRVDYDQFANAPVSTDRGIPRRSTLIVLKGDDELGRVVAAASHRMIKALMDAGLAAATS</sequence>
<feature type="domain" description="Thioredoxin" evidence="2">
    <location>
        <begin position="35"/>
        <end position="129"/>
    </location>
</feature>
<evidence type="ECO:0000259" key="2">
    <source>
        <dbReference type="Pfam" id="PF00085"/>
    </source>
</evidence>
<evidence type="ECO:0000313" key="4">
    <source>
        <dbReference type="Proteomes" id="UP000231516"/>
    </source>
</evidence>
<reference evidence="3 4" key="1">
    <citation type="submission" date="2016-08" db="EMBL/GenBank/DDBJ databases">
        <title>Draft genome of Amylibacter sp. strain 4G11.</title>
        <authorList>
            <person name="Wong S.-K."/>
            <person name="Hamasaki K."/>
            <person name="Yoshizawa S."/>
        </authorList>
    </citation>
    <scope>NUCLEOTIDE SEQUENCE [LARGE SCALE GENOMIC DNA]</scope>
    <source>
        <strain evidence="3 4">4G11</strain>
    </source>
</reference>
<comment type="caution">
    <text evidence="3">The sequence shown here is derived from an EMBL/GenBank/DDBJ whole genome shotgun (WGS) entry which is preliminary data.</text>
</comment>
<dbReference type="OrthoDB" id="7950124at2"/>
<gene>
    <name evidence="3" type="ORF">BFP76_11225</name>
</gene>
<dbReference type="Proteomes" id="UP000231516">
    <property type="component" value="Unassembled WGS sequence"/>
</dbReference>
<keyword evidence="4" id="KW-1185">Reference proteome</keyword>
<accession>A0A2G5KAD4</accession>
<keyword evidence="1" id="KW-0732">Signal</keyword>
<feature type="chain" id="PRO_5013606318" evidence="1">
    <location>
        <begin position="23"/>
        <end position="137"/>
    </location>
</feature>
<evidence type="ECO:0000256" key="1">
    <source>
        <dbReference type="SAM" id="SignalP"/>
    </source>
</evidence>
<dbReference type="CDD" id="cd02947">
    <property type="entry name" value="TRX_family"/>
    <property type="match status" value="1"/>
</dbReference>
<dbReference type="SUPFAM" id="SSF52833">
    <property type="entry name" value="Thioredoxin-like"/>
    <property type="match status" value="1"/>
</dbReference>
<organism evidence="3 4">
    <name type="scientific">Paramylibacter kogurei</name>
    <dbReference type="NCBI Taxonomy" id="1889778"/>
    <lineage>
        <taxon>Bacteria</taxon>
        <taxon>Pseudomonadati</taxon>
        <taxon>Pseudomonadota</taxon>
        <taxon>Alphaproteobacteria</taxon>
        <taxon>Rhodobacterales</taxon>
        <taxon>Paracoccaceae</taxon>
        <taxon>Paramylibacter</taxon>
    </lineage>
</organism>
<evidence type="ECO:0000313" key="3">
    <source>
        <dbReference type="EMBL" id="PIB26477.1"/>
    </source>
</evidence>
<dbReference type="InterPro" id="IPR013766">
    <property type="entry name" value="Thioredoxin_domain"/>
</dbReference>
<proteinExistence type="predicted"/>